<comment type="caution">
    <text evidence="1">The sequence shown here is derived from an EMBL/GenBank/DDBJ whole genome shotgun (WGS) entry which is preliminary data.</text>
</comment>
<dbReference type="Gramene" id="TVU16886">
    <property type="protein sequence ID" value="TVU16886"/>
    <property type="gene ID" value="EJB05_32888"/>
</dbReference>
<name>A0A5J9TZX0_9POAL</name>
<gene>
    <name evidence="1" type="ORF">EJB05_32888</name>
</gene>
<organism evidence="1 2">
    <name type="scientific">Eragrostis curvula</name>
    <name type="common">weeping love grass</name>
    <dbReference type="NCBI Taxonomy" id="38414"/>
    <lineage>
        <taxon>Eukaryota</taxon>
        <taxon>Viridiplantae</taxon>
        <taxon>Streptophyta</taxon>
        <taxon>Embryophyta</taxon>
        <taxon>Tracheophyta</taxon>
        <taxon>Spermatophyta</taxon>
        <taxon>Magnoliopsida</taxon>
        <taxon>Liliopsida</taxon>
        <taxon>Poales</taxon>
        <taxon>Poaceae</taxon>
        <taxon>PACMAD clade</taxon>
        <taxon>Chloridoideae</taxon>
        <taxon>Eragrostideae</taxon>
        <taxon>Eragrostidinae</taxon>
        <taxon>Eragrostis</taxon>
    </lineage>
</organism>
<dbReference type="Proteomes" id="UP000324897">
    <property type="component" value="Chromosome 7"/>
</dbReference>
<keyword evidence="2" id="KW-1185">Reference proteome</keyword>
<accession>A0A5J9TZX0</accession>
<evidence type="ECO:0000313" key="2">
    <source>
        <dbReference type="Proteomes" id="UP000324897"/>
    </source>
</evidence>
<proteinExistence type="predicted"/>
<feature type="non-terminal residue" evidence="1">
    <location>
        <position position="1"/>
    </location>
</feature>
<sequence length="73" mass="8213">MPTTRSSSIPISKNTNSTTCRVCTGGNLLQEVVKAEQELIELQKDLLCYFLPACHDLEDDQNCKGSLLWHVLY</sequence>
<reference evidence="1 2" key="1">
    <citation type="journal article" date="2019" name="Sci. Rep.">
        <title>A high-quality genome of Eragrostis curvula grass provides insights into Poaceae evolution and supports new strategies to enhance forage quality.</title>
        <authorList>
            <person name="Carballo J."/>
            <person name="Santos B.A.C.M."/>
            <person name="Zappacosta D."/>
            <person name="Garbus I."/>
            <person name="Selva J.P."/>
            <person name="Gallo C.A."/>
            <person name="Diaz A."/>
            <person name="Albertini E."/>
            <person name="Caccamo M."/>
            <person name="Echenique V."/>
        </authorList>
    </citation>
    <scope>NUCLEOTIDE SEQUENCE [LARGE SCALE GENOMIC DNA]</scope>
    <source>
        <strain evidence="2">cv. Victoria</strain>
        <tissue evidence="1">Leaf</tissue>
    </source>
</reference>
<dbReference type="AlphaFoldDB" id="A0A5J9TZX0"/>
<protein>
    <submittedName>
        <fullName evidence="1">Uncharacterized protein</fullName>
    </submittedName>
</protein>
<evidence type="ECO:0000313" key="1">
    <source>
        <dbReference type="EMBL" id="TVU16886.1"/>
    </source>
</evidence>
<dbReference type="EMBL" id="RWGY01000029">
    <property type="protein sequence ID" value="TVU16886.1"/>
    <property type="molecule type" value="Genomic_DNA"/>
</dbReference>